<dbReference type="GO" id="GO:0005886">
    <property type="term" value="C:plasma membrane"/>
    <property type="evidence" value="ECO:0007669"/>
    <property type="project" value="TreeGrafter"/>
</dbReference>
<dbReference type="GO" id="GO:0000155">
    <property type="term" value="F:phosphorelay sensor kinase activity"/>
    <property type="evidence" value="ECO:0007669"/>
    <property type="project" value="InterPro"/>
</dbReference>
<keyword evidence="4" id="KW-0808">Transferase</keyword>
<keyword evidence="11" id="KW-1185">Reference proteome</keyword>
<dbReference type="Pfam" id="PF02518">
    <property type="entry name" value="HATPase_c"/>
    <property type="match status" value="1"/>
</dbReference>
<evidence type="ECO:0000256" key="1">
    <source>
        <dbReference type="ARBA" id="ARBA00000085"/>
    </source>
</evidence>
<feature type="domain" description="Histidine kinase" evidence="9">
    <location>
        <begin position="248"/>
        <end position="464"/>
    </location>
</feature>
<evidence type="ECO:0000259" key="9">
    <source>
        <dbReference type="PROSITE" id="PS50109"/>
    </source>
</evidence>
<dbReference type="RefSeq" id="WP_138987084.1">
    <property type="nucleotide sequence ID" value="NZ_CP043869.1"/>
</dbReference>
<evidence type="ECO:0000256" key="5">
    <source>
        <dbReference type="ARBA" id="ARBA00022777"/>
    </source>
</evidence>
<keyword evidence="8" id="KW-0472">Membrane</keyword>
<sequence>MMPAPKSWRPNSLRHLVFIAFTLIITPIGFMLYKTSIVLEQQLQQSYNQTQTALELNQQNNTLERLAEDIVRSASQYRIVKQEAIATRLLEQVEAYQNQLAVQMFISEQNTQKAKLISIISQLRETPLSEEINTLPMLTRELAETSHQKMIGELQSLQKQAGETRQALWLQTALLVMTTLGLMLFFSSVITRPIAELIRRIKSIGRREQLTYQTLRGPGEIVELDKQLLWLDNHLSELEQHKGLFIQHISHELKTPLTTLREGADLLAEEVPGPLNDRQHHVVGLLQSSSINLQKLIEQLLDYNRLQQPNVLKPQRVDLKKLISEAIGPLQLVISEKEINLKLPDKYPVIEQDIDMLKRVINNLISNAIYYTDKSGFITVATQSQGRSLIVDVENSGTPISAEDAERIFEPFYQGGKKRQGPLKGTGIGLSIAHEATKAMHGKLTLLTNKEGHIVFRLTLPLELK</sequence>
<comment type="catalytic activity">
    <reaction evidence="1">
        <text>ATP + protein L-histidine = ADP + protein N-phospho-L-histidine.</text>
        <dbReference type="EC" id="2.7.13.3"/>
    </reaction>
</comment>
<dbReference type="SUPFAM" id="SSF47384">
    <property type="entry name" value="Homodimeric domain of signal transducing histidine kinase"/>
    <property type="match status" value="1"/>
</dbReference>
<feature type="transmembrane region" description="Helical" evidence="8">
    <location>
        <begin position="168"/>
        <end position="190"/>
    </location>
</feature>
<dbReference type="CDD" id="cd00075">
    <property type="entry name" value="HATPase"/>
    <property type="match status" value="1"/>
</dbReference>
<dbReference type="InterPro" id="IPR004358">
    <property type="entry name" value="Sig_transdc_His_kin-like_C"/>
</dbReference>
<reference evidence="10 11" key="1">
    <citation type="journal article" date="2019" name="Biochem. Eng. J.">
        <title>Metabolic engineering of the marine bacteria Neptunomonas concharum for the production of acetoin and meso-2,3-butanediol from acetate.</title>
        <authorList>
            <person name="Li W."/>
            <person name="Pu N."/>
            <person name="Liu C.-X."/>
            <person name="Yuan Q.-P."/>
            <person name="Li Z.-J."/>
        </authorList>
    </citation>
    <scope>NUCLEOTIDE SEQUENCE [LARGE SCALE GENOMIC DNA]</scope>
    <source>
        <strain evidence="10 11">JCM17730</strain>
    </source>
</reference>
<dbReference type="InterPro" id="IPR003661">
    <property type="entry name" value="HisK_dim/P_dom"/>
</dbReference>
<dbReference type="InterPro" id="IPR036890">
    <property type="entry name" value="HATPase_C_sf"/>
</dbReference>
<keyword evidence="8" id="KW-0812">Transmembrane</keyword>
<keyword evidence="7" id="KW-0175">Coiled coil</keyword>
<dbReference type="EMBL" id="CP043869">
    <property type="protein sequence ID" value="QEQ97274.1"/>
    <property type="molecule type" value="Genomic_DNA"/>
</dbReference>
<evidence type="ECO:0000313" key="11">
    <source>
        <dbReference type="Proteomes" id="UP000324760"/>
    </source>
</evidence>
<dbReference type="PROSITE" id="PS50109">
    <property type="entry name" value="HIS_KIN"/>
    <property type="match status" value="1"/>
</dbReference>
<protein>
    <recommendedName>
        <fullName evidence="2">histidine kinase</fullName>
        <ecNumber evidence="2">2.7.13.3</ecNumber>
    </recommendedName>
</protein>
<evidence type="ECO:0000256" key="7">
    <source>
        <dbReference type="SAM" id="Coils"/>
    </source>
</evidence>
<dbReference type="GO" id="GO:0004721">
    <property type="term" value="F:phosphoprotein phosphatase activity"/>
    <property type="evidence" value="ECO:0007669"/>
    <property type="project" value="TreeGrafter"/>
</dbReference>
<dbReference type="InterPro" id="IPR003594">
    <property type="entry name" value="HATPase_dom"/>
</dbReference>
<dbReference type="Pfam" id="PF00512">
    <property type="entry name" value="HisKA"/>
    <property type="match status" value="1"/>
</dbReference>
<name>A0A5P1RC79_9GAMM</name>
<dbReference type="EC" id="2.7.13.3" evidence="2"/>
<keyword evidence="6" id="KW-0902">Two-component regulatory system</keyword>
<dbReference type="PRINTS" id="PR00344">
    <property type="entry name" value="BCTRLSENSOR"/>
</dbReference>
<dbReference type="GO" id="GO:0016036">
    <property type="term" value="P:cellular response to phosphate starvation"/>
    <property type="evidence" value="ECO:0007669"/>
    <property type="project" value="TreeGrafter"/>
</dbReference>
<dbReference type="SUPFAM" id="SSF55874">
    <property type="entry name" value="ATPase domain of HSP90 chaperone/DNA topoisomerase II/histidine kinase"/>
    <property type="match status" value="1"/>
</dbReference>
<dbReference type="SMART" id="SM00388">
    <property type="entry name" value="HisKA"/>
    <property type="match status" value="1"/>
</dbReference>
<accession>A0A5P1RC79</accession>
<organism evidence="10 11">
    <name type="scientific">Neptunomonas concharum</name>
    <dbReference type="NCBI Taxonomy" id="1031538"/>
    <lineage>
        <taxon>Bacteria</taxon>
        <taxon>Pseudomonadati</taxon>
        <taxon>Pseudomonadota</taxon>
        <taxon>Gammaproteobacteria</taxon>
        <taxon>Oceanospirillales</taxon>
        <taxon>Oceanospirillaceae</taxon>
        <taxon>Neptunomonas</taxon>
    </lineage>
</organism>
<dbReference type="Gene3D" id="3.30.565.10">
    <property type="entry name" value="Histidine kinase-like ATPase, C-terminal domain"/>
    <property type="match status" value="1"/>
</dbReference>
<dbReference type="AlphaFoldDB" id="A0A5P1RC79"/>
<evidence type="ECO:0000313" key="10">
    <source>
        <dbReference type="EMBL" id="QEQ97274.1"/>
    </source>
</evidence>
<proteinExistence type="predicted"/>
<dbReference type="InterPro" id="IPR050351">
    <property type="entry name" value="BphY/WalK/GraS-like"/>
</dbReference>
<keyword evidence="8" id="KW-1133">Transmembrane helix</keyword>
<dbReference type="CDD" id="cd00082">
    <property type="entry name" value="HisKA"/>
    <property type="match status" value="1"/>
</dbReference>
<dbReference type="KEGG" id="ncu:F0U83_11425"/>
<evidence type="ECO:0000256" key="2">
    <source>
        <dbReference type="ARBA" id="ARBA00012438"/>
    </source>
</evidence>
<feature type="coiled-coil region" evidence="7">
    <location>
        <begin position="56"/>
        <end position="99"/>
    </location>
</feature>
<keyword evidence="3" id="KW-0597">Phosphoprotein</keyword>
<evidence type="ECO:0000256" key="6">
    <source>
        <dbReference type="ARBA" id="ARBA00023012"/>
    </source>
</evidence>
<evidence type="ECO:0000256" key="8">
    <source>
        <dbReference type="SAM" id="Phobius"/>
    </source>
</evidence>
<dbReference type="SMART" id="SM00387">
    <property type="entry name" value="HATPase_c"/>
    <property type="match status" value="1"/>
</dbReference>
<feature type="transmembrane region" description="Helical" evidence="8">
    <location>
        <begin position="12"/>
        <end position="33"/>
    </location>
</feature>
<dbReference type="Proteomes" id="UP000324760">
    <property type="component" value="Chromosome"/>
</dbReference>
<evidence type="ECO:0000256" key="3">
    <source>
        <dbReference type="ARBA" id="ARBA00022553"/>
    </source>
</evidence>
<dbReference type="Gene3D" id="1.10.287.130">
    <property type="match status" value="1"/>
</dbReference>
<gene>
    <name evidence="10" type="ORF">F0U83_11425</name>
</gene>
<dbReference type="PANTHER" id="PTHR45453:SF1">
    <property type="entry name" value="PHOSPHATE REGULON SENSOR PROTEIN PHOR"/>
    <property type="match status" value="1"/>
</dbReference>
<dbReference type="InterPro" id="IPR036097">
    <property type="entry name" value="HisK_dim/P_sf"/>
</dbReference>
<keyword evidence="5 10" id="KW-0418">Kinase</keyword>
<dbReference type="InterPro" id="IPR005467">
    <property type="entry name" value="His_kinase_dom"/>
</dbReference>
<evidence type="ECO:0000256" key="4">
    <source>
        <dbReference type="ARBA" id="ARBA00022679"/>
    </source>
</evidence>
<dbReference type="PANTHER" id="PTHR45453">
    <property type="entry name" value="PHOSPHATE REGULON SENSOR PROTEIN PHOR"/>
    <property type="match status" value="1"/>
</dbReference>
<dbReference type="OrthoDB" id="9804645at2"/>